<dbReference type="InterPro" id="IPR012337">
    <property type="entry name" value="RNaseH-like_sf"/>
</dbReference>
<protein>
    <recommendedName>
        <fullName evidence="3">DNA-directed DNA polymerase</fullName>
    </recommendedName>
</protein>
<dbReference type="Gene3D" id="3.30.420.10">
    <property type="entry name" value="Ribonuclease H-like superfamily/Ribonuclease H"/>
    <property type="match status" value="1"/>
</dbReference>
<evidence type="ECO:0008006" key="3">
    <source>
        <dbReference type="Google" id="ProtNLM"/>
    </source>
</evidence>
<keyword evidence="2" id="KW-1185">Reference proteome</keyword>
<dbReference type="SUPFAM" id="SSF53098">
    <property type="entry name" value="Ribonuclease H-like"/>
    <property type="match status" value="1"/>
</dbReference>
<organism evidence="1 2">
    <name type="scientific">Mytilus galloprovincialis</name>
    <name type="common">Mediterranean mussel</name>
    <dbReference type="NCBI Taxonomy" id="29158"/>
    <lineage>
        <taxon>Eukaryota</taxon>
        <taxon>Metazoa</taxon>
        <taxon>Spiralia</taxon>
        <taxon>Lophotrochozoa</taxon>
        <taxon>Mollusca</taxon>
        <taxon>Bivalvia</taxon>
        <taxon>Autobranchia</taxon>
        <taxon>Pteriomorphia</taxon>
        <taxon>Mytilida</taxon>
        <taxon>Mytiloidea</taxon>
        <taxon>Mytilidae</taxon>
        <taxon>Mytilinae</taxon>
        <taxon>Mytilus</taxon>
    </lineage>
</organism>
<dbReference type="InterPro" id="IPR036397">
    <property type="entry name" value="RNaseH_sf"/>
</dbReference>
<dbReference type="GO" id="GO:0003676">
    <property type="term" value="F:nucleic acid binding"/>
    <property type="evidence" value="ECO:0007669"/>
    <property type="project" value="InterPro"/>
</dbReference>
<accession>A0A8B6BX05</accession>
<dbReference type="AlphaFoldDB" id="A0A8B6BX05"/>
<reference evidence="1" key="1">
    <citation type="submission" date="2018-11" db="EMBL/GenBank/DDBJ databases">
        <authorList>
            <person name="Alioto T."/>
            <person name="Alioto T."/>
        </authorList>
    </citation>
    <scope>NUCLEOTIDE SEQUENCE</scope>
</reference>
<dbReference type="PANTHER" id="PTHR31511">
    <property type="entry name" value="PROTEIN CBG23764"/>
    <property type="match status" value="1"/>
</dbReference>
<dbReference type="EMBL" id="UYJE01000865">
    <property type="protein sequence ID" value="VDH97177.1"/>
    <property type="molecule type" value="Genomic_DNA"/>
</dbReference>
<gene>
    <name evidence="1" type="ORF">MGAL_10B056860</name>
</gene>
<dbReference type="PANTHER" id="PTHR31511:SF12">
    <property type="entry name" value="RHO TERMINATION FACTOR N-TERMINAL DOMAIN-CONTAINING PROTEIN"/>
    <property type="match status" value="1"/>
</dbReference>
<sequence>MEKEVGEIDKIYRDNKPMTMTDEDKESFAASTLCHICGGALGEDKVRDHDHLTASQIRAAIVFHNLSGYDAHLFVKELVLGEVKITCIPNTDEKYISFSKKVGDLEMRFVDSMRFMLSSFEALAGNLTKEKYMDGPAKLEETQLPPKEEFFSRLYGTYISNEEYEHAQQAFEKFSCRTMQDYHIQSLPGGRRSNIGICFRRFQGYVHQTLQARPCKLLHISRTSLRRGAKINFGSTGTPLRSGYTVAVRKCD</sequence>
<proteinExistence type="predicted"/>
<evidence type="ECO:0000313" key="2">
    <source>
        <dbReference type="Proteomes" id="UP000596742"/>
    </source>
</evidence>
<dbReference type="Proteomes" id="UP000596742">
    <property type="component" value="Unassembled WGS sequence"/>
</dbReference>
<name>A0A8B6BX05_MYTGA</name>
<dbReference type="OrthoDB" id="2331628at2759"/>
<evidence type="ECO:0000313" key="1">
    <source>
        <dbReference type="EMBL" id="VDH97177.1"/>
    </source>
</evidence>
<comment type="caution">
    <text evidence="1">The sequence shown here is derived from an EMBL/GenBank/DDBJ whole genome shotgun (WGS) entry which is preliminary data.</text>
</comment>